<dbReference type="AlphaFoldDB" id="M0P0R6"/>
<evidence type="ECO:0000313" key="10">
    <source>
        <dbReference type="EMBL" id="EMA63762.1"/>
    </source>
</evidence>
<evidence type="ECO:0000259" key="9">
    <source>
        <dbReference type="Pfam" id="PF13462"/>
    </source>
</evidence>
<evidence type="ECO:0000256" key="5">
    <source>
        <dbReference type="ARBA" id="ARBA00023002"/>
    </source>
</evidence>
<dbReference type="PANTHER" id="PTHR13887">
    <property type="entry name" value="GLUTATHIONE S-TRANSFERASE KAPPA"/>
    <property type="match status" value="1"/>
</dbReference>
<sequence>MERTRRSLLAAGATVGVVGAAGCLGGGGGGESGGGGNTLDTGEYDCDLSEPSDPNLDFRPVIGDSEADVVVRAFEDFTCGHCATYKLDHFPTIREEYIDPGEIRYEHWDFPIPVNETWAAPVASAARGVGDREGAEAFFEFASAAYESQGSYSGEAIGAAAEAAGADPCAAIADAQFTAYEEASMSDRSEGESMGVSGTPTIFVNGEAVDTYEAETIAAAIDEAL</sequence>
<evidence type="ECO:0000313" key="11">
    <source>
        <dbReference type="Proteomes" id="UP000011650"/>
    </source>
</evidence>
<keyword evidence="6" id="KW-1015">Disulfide bond</keyword>
<feature type="domain" description="Thioredoxin-like fold" evidence="9">
    <location>
        <begin position="60"/>
        <end position="223"/>
    </location>
</feature>
<evidence type="ECO:0000256" key="6">
    <source>
        <dbReference type="ARBA" id="ARBA00023157"/>
    </source>
</evidence>
<keyword evidence="7" id="KW-0676">Redox-active center</keyword>
<dbReference type="EMBL" id="AOJG01000007">
    <property type="protein sequence ID" value="EMA63762.1"/>
    <property type="molecule type" value="Genomic_DNA"/>
</dbReference>
<dbReference type="RefSeq" id="WP_008003690.1">
    <property type="nucleotide sequence ID" value="NZ_AOJG01000007.1"/>
</dbReference>
<dbReference type="GO" id="GO:0016491">
    <property type="term" value="F:oxidoreductase activity"/>
    <property type="evidence" value="ECO:0007669"/>
    <property type="project" value="UniProtKB-KW"/>
</dbReference>
<organism evidence="10 11">
    <name type="scientific">Halorubrum lipolyticum DSM 21995</name>
    <dbReference type="NCBI Taxonomy" id="1227482"/>
    <lineage>
        <taxon>Archaea</taxon>
        <taxon>Methanobacteriati</taxon>
        <taxon>Methanobacteriota</taxon>
        <taxon>Stenosarchaea group</taxon>
        <taxon>Halobacteria</taxon>
        <taxon>Halobacteriales</taxon>
        <taxon>Haloferacaceae</taxon>
        <taxon>Halorubrum</taxon>
    </lineage>
</organism>
<keyword evidence="4" id="KW-0249">Electron transport</keyword>
<dbReference type="PANTHER" id="PTHR13887:SF14">
    <property type="entry name" value="DISULFIDE BOND FORMATION PROTEIN D"/>
    <property type="match status" value="1"/>
</dbReference>
<dbReference type="InterPro" id="IPR036249">
    <property type="entry name" value="Thioredoxin-like_sf"/>
</dbReference>
<dbReference type="PATRIC" id="fig|1227482.3.peg.581"/>
<dbReference type="InterPro" id="IPR012336">
    <property type="entry name" value="Thioredoxin-like_fold"/>
</dbReference>
<keyword evidence="5" id="KW-0560">Oxidoreductase</keyword>
<accession>M0P0R6</accession>
<dbReference type="SUPFAM" id="SSF52833">
    <property type="entry name" value="Thioredoxin-like"/>
    <property type="match status" value="1"/>
</dbReference>
<dbReference type="Pfam" id="PF13462">
    <property type="entry name" value="Thioredoxin_4"/>
    <property type="match status" value="1"/>
</dbReference>
<feature type="compositionally biased region" description="Gly residues" evidence="8">
    <location>
        <begin position="27"/>
        <end position="37"/>
    </location>
</feature>
<protein>
    <submittedName>
        <fullName evidence="10">DSBA oxidoreductase</fullName>
    </submittedName>
</protein>
<dbReference type="Gene3D" id="3.40.30.10">
    <property type="entry name" value="Glutaredoxin"/>
    <property type="match status" value="1"/>
</dbReference>
<dbReference type="PROSITE" id="PS51257">
    <property type="entry name" value="PROKAR_LIPOPROTEIN"/>
    <property type="match status" value="1"/>
</dbReference>
<evidence type="ECO:0000256" key="8">
    <source>
        <dbReference type="SAM" id="MobiDB-lite"/>
    </source>
</evidence>
<dbReference type="OrthoDB" id="15256at2157"/>
<comment type="caution">
    <text evidence="10">The sequence shown here is derived from an EMBL/GenBank/DDBJ whole genome shotgun (WGS) entry which is preliminary data.</text>
</comment>
<feature type="region of interest" description="Disordered" evidence="8">
    <location>
        <begin position="27"/>
        <end position="46"/>
    </location>
</feature>
<keyword evidence="3" id="KW-0732">Signal</keyword>
<name>M0P0R6_9EURY</name>
<evidence type="ECO:0000256" key="7">
    <source>
        <dbReference type="ARBA" id="ARBA00023284"/>
    </source>
</evidence>
<comment type="similarity">
    <text evidence="2">Belongs to the glutaredoxin family.</text>
</comment>
<keyword evidence="4" id="KW-0813">Transport</keyword>
<keyword evidence="11" id="KW-1185">Reference proteome</keyword>
<evidence type="ECO:0000256" key="2">
    <source>
        <dbReference type="ARBA" id="ARBA00007787"/>
    </source>
</evidence>
<dbReference type="Proteomes" id="UP000011650">
    <property type="component" value="Unassembled WGS sequence"/>
</dbReference>
<proteinExistence type="inferred from homology"/>
<evidence type="ECO:0000256" key="3">
    <source>
        <dbReference type="ARBA" id="ARBA00022729"/>
    </source>
</evidence>
<comment type="similarity">
    <text evidence="1">Belongs to the thioredoxin family. DsbA subfamily.</text>
</comment>
<evidence type="ECO:0000256" key="4">
    <source>
        <dbReference type="ARBA" id="ARBA00022982"/>
    </source>
</evidence>
<evidence type="ECO:0000256" key="1">
    <source>
        <dbReference type="ARBA" id="ARBA00005791"/>
    </source>
</evidence>
<gene>
    <name evidence="10" type="ORF">C469_02866</name>
</gene>
<reference evidence="10 11" key="1">
    <citation type="journal article" date="2014" name="PLoS Genet.">
        <title>Phylogenetically driven sequencing of extremely halophilic archaea reveals strategies for static and dynamic osmo-response.</title>
        <authorList>
            <person name="Becker E.A."/>
            <person name="Seitzer P.M."/>
            <person name="Tritt A."/>
            <person name="Larsen D."/>
            <person name="Krusor M."/>
            <person name="Yao A.I."/>
            <person name="Wu D."/>
            <person name="Madern D."/>
            <person name="Eisen J.A."/>
            <person name="Darling A.E."/>
            <person name="Facciotti M.T."/>
        </authorList>
    </citation>
    <scope>NUCLEOTIDE SEQUENCE [LARGE SCALE GENOMIC DNA]</scope>
    <source>
        <strain evidence="10 11">DSM 21995</strain>
    </source>
</reference>
<dbReference type="STRING" id="1227482.C469_02866"/>